<dbReference type="EMBL" id="AUXT01000001">
    <property type="protein sequence ID" value="KZN58859.1"/>
    <property type="molecule type" value="Genomic_DNA"/>
</dbReference>
<evidence type="ECO:0000313" key="8">
    <source>
        <dbReference type="EMBL" id="KZN58859.1"/>
    </source>
</evidence>
<proteinExistence type="predicted"/>
<keyword evidence="2" id="KW-1003">Cell membrane</keyword>
<feature type="transmembrane region" description="Helical" evidence="6">
    <location>
        <begin position="351"/>
        <end position="373"/>
    </location>
</feature>
<feature type="transmembrane region" description="Helical" evidence="6">
    <location>
        <begin position="221"/>
        <end position="240"/>
    </location>
</feature>
<evidence type="ECO:0000256" key="5">
    <source>
        <dbReference type="ARBA" id="ARBA00023136"/>
    </source>
</evidence>
<dbReference type="Proteomes" id="UP000076587">
    <property type="component" value="Unassembled WGS sequence"/>
</dbReference>
<evidence type="ECO:0000256" key="3">
    <source>
        <dbReference type="ARBA" id="ARBA00022692"/>
    </source>
</evidence>
<protein>
    <recommendedName>
        <fullName evidence="7">SSD domain-containing protein</fullName>
    </recommendedName>
</protein>
<dbReference type="InterPro" id="IPR050545">
    <property type="entry name" value="Mycobact_MmpL"/>
</dbReference>
<name>A0A167I3V4_9GAMM</name>
<dbReference type="OrthoDB" id="9803781at2"/>
<dbReference type="PROSITE" id="PS50156">
    <property type="entry name" value="SSD"/>
    <property type="match status" value="1"/>
</dbReference>
<feature type="transmembrane region" description="Helical" evidence="6">
    <location>
        <begin position="604"/>
        <end position="623"/>
    </location>
</feature>
<keyword evidence="3 6" id="KW-0812">Transmembrane</keyword>
<feature type="transmembrane region" description="Helical" evidence="6">
    <location>
        <begin position="278"/>
        <end position="297"/>
    </location>
</feature>
<feature type="transmembrane region" description="Helical" evidence="6">
    <location>
        <begin position="402"/>
        <end position="419"/>
    </location>
</feature>
<keyword evidence="4 6" id="KW-1133">Transmembrane helix</keyword>
<dbReference type="PANTHER" id="PTHR33406:SF12">
    <property type="entry name" value="BLR2997 PROTEIN"/>
    <property type="match status" value="1"/>
</dbReference>
<dbReference type="PANTHER" id="PTHR33406">
    <property type="entry name" value="MEMBRANE PROTEIN MJ1562-RELATED"/>
    <property type="match status" value="1"/>
</dbReference>
<feature type="transmembrane region" description="Helical" evidence="6">
    <location>
        <begin position="318"/>
        <end position="339"/>
    </location>
</feature>
<evidence type="ECO:0000256" key="6">
    <source>
        <dbReference type="SAM" id="Phobius"/>
    </source>
</evidence>
<dbReference type="AlphaFoldDB" id="A0A167I3V4"/>
<feature type="transmembrane region" description="Helical" evidence="6">
    <location>
        <begin position="15"/>
        <end position="36"/>
    </location>
</feature>
<feature type="domain" description="SSD" evidence="7">
    <location>
        <begin position="250"/>
        <end position="372"/>
    </location>
</feature>
<dbReference type="InterPro" id="IPR004869">
    <property type="entry name" value="MMPL_dom"/>
</dbReference>
<dbReference type="Pfam" id="PF03176">
    <property type="entry name" value="MMPL"/>
    <property type="match status" value="2"/>
</dbReference>
<reference evidence="8 9" key="1">
    <citation type="submission" date="2013-07" db="EMBL/GenBank/DDBJ databases">
        <title>Comparative Genomic and Metabolomic Analysis of Twelve Strains of Pseudoalteromonas luteoviolacea.</title>
        <authorList>
            <person name="Vynne N.G."/>
            <person name="Mansson M."/>
            <person name="Gram L."/>
        </authorList>
    </citation>
    <scope>NUCLEOTIDE SEQUENCE [LARGE SCALE GENOMIC DNA]</scope>
    <source>
        <strain evidence="8 9">NCIMB 1942</strain>
    </source>
</reference>
<evidence type="ECO:0000256" key="2">
    <source>
        <dbReference type="ARBA" id="ARBA00022475"/>
    </source>
</evidence>
<dbReference type="PATRIC" id="fig|1365253.3.peg.63"/>
<feature type="transmembrane region" description="Helical" evidence="6">
    <location>
        <begin position="698"/>
        <end position="721"/>
    </location>
</feature>
<comment type="caution">
    <text evidence="8">The sequence shown here is derived from an EMBL/GenBank/DDBJ whole genome shotgun (WGS) entry which is preliminary data.</text>
</comment>
<evidence type="ECO:0000256" key="1">
    <source>
        <dbReference type="ARBA" id="ARBA00004651"/>
    </source>
</evidence>
<evidence type="ECO:0000313" key="9">
    <source>
        <dbReference type="Proteomes" id="UP000076587"/>
    </source>
</evidence>
<evidence type="ECO:0000256" key="4">
    <source>
        <dbReference type="ARBA" id="ARBA00022989"/>
    </source>
</evidence>
<feature type="transmembrane region" description="Helical" evidence="6">
    <location>
        <begin position="630"/>
        <end position="650"/>
    </location>
</feature>
<gene>
    <name evidence="8" type="ORF">N482_00300</name>
</gene>
<organism evidence="8 9">
    <name type="scientific">Pseudoalteromonas luteoviolacea NCIMB 1942</name>
    <dbReference type="NCBI Taxonomy" id="1365253"/>
    <lineage>
        <taxon>Bacteria</taxon>
        <taxon>Pseudomonadati</taxon>
        <taxon>Pseudomonadota</taxon>
        <taxon>Gammaproteobacteria</taxon>
        <taxon>Alteromonadales</taxon>
        <taxon>Pseudoalteromonadaceae</taxon>
        <taxon>Pseudoalteromonas</taxon>
    </lineage>
</organism>
<dbReference type="InterPro" id="IPR000731">
    <property type="entry name" value="SSD"/>
</dbReference>
<feature type="transmembrane region" description="Helical" evidence="6">
    <location>
        <begin position="733"/>
        <end position="756"/>
    </location>
</feature>
<sequence length="783" mass="86784">MDDLWHRRILNYPKIWIAICLALIAGATLGAGNLYFRGDYQIFFDDTNTQLYEFQKIESIFNKSDLISIVMAPKQNDIFTPQTLNLVRELTERAWQVPYSSRVDSIANYQHTFAEQDDLVVLDLIPPEMTFTESDITAIKQVALSEPALRQSLLSQSGKVAIINITVQLPEADNTERMVEVKEYVNQLISEYQSKYPDMEFHQAGIVAMNYAFMLSSQEDFATLVPAMLLLVMVFLGIALRSIAAVAYTLVVIVGAVLATLGLAGWLGFFLSTPTVNVPTMILTIAVADCVHILASVRHHMRQGLTKQQAIAKSLEQNWMPITITSVTTALGFILMNSLDVPVIRDLGNLSALGVILAGLLSLTLLPAMLSALPFRVTQMPASQSNDRYDSFALWVIRNNKILGFSALIVVVGSAFSITKNQVNDEAVKYFSTQNEFRQAADFMAENISGMSSLSIAINSGSDQGISSPEFVTMLGKATDWLRVQPEIHHVQSLADTLKRLNKNMHSDDNQYYTLPQDQALTAQYLLLYEMSLPYGLDLNNQLNLDKSSLKLQLTIDNLGSKEMVELENRLRTWFAQNAPEYSVMISSPTLMFAHIGERNMQSMLQSLPMALLLISVLLVFSLRSLRLGLISLIPNMIPAVIGFGIWGLYSGEINLGLSVVVTLTLGIVVDDTVHFLSKYQAARRLGQSAEQAIRYAFVTVGRALVVTSAVLVAGFSLLGTSDFRLNSDMGQLSALVIFIALIVDFILLPCILLWLDKYKYAQVQSNDETHTGLAINNPQTNS</sequence>
<dbReference type="RefSeq" id="WP_063375193.1">
    <property type="nucleotide sequence ID" value="NZ_AUXT01000001.1"/>
</dbReference>
<dbReference type="GO" id="GO:0005886">
    <property type="term" value="C:plasma membrane"/>
    <property type="evidence" value="ECO:0007669"/>
    <property type="project" value="UniProtKB-SubCell"/>
</dbReference>
<keyword evidence="5 6" id="KW-0472">Membrane</keyword>
<dbReference type="SUPFAM" id="SSF82866">
    <property type="entry name" value="Multidrug efflux transporter AcrB transmembrane domain"/>
    <property type="match status" value="2"/>
</dbReference>
<feature type="transmembrane region" description="Helical" evidence="6">
    <location>
        <begin position="656"/>
        <end position="677"/>
    </location>
</feature>
<dbReference type="Gene3D" id="1.20.1640.10">
    <property type="entry name" value="Multidrug efflux transporter AcrB transmembrane domain"/>
    <property type="match status" value="2"/>
</dbReference>
<feature type="transmembrane region" description="Helical" evidence="6">
    <location>
        <begin position="247"/>
        <end position="272"/>
    </location>
</feature>
<accession>A0A167I3V4</accession>
<evidence type="ECO:0000259" key="7">
    <source>
        <dbReference type="PROSITE" id="PS50156"/>
    </source>
</evidence>
<comment type="subcellular location">
    <subcellularLocation>
        <location evidence="1">Cell membrane</location>
        <topology evidence="1">Multi-pass membrane protein</topology>
    </subcellularLocation>
</comment>